<dbReference type="InParanoid" id="A0A540VJQ1"/>
<protein>
    <recommendedName>
        <fullName evidence="3">Glycosyltransferase family 61 protein</fullName>
    </recommendedName>
</protein>
<proteinExistence type="predicted"/>
<dbReference type="RefSeq" id="WP_141608990.1">
    <property type="nucleotide sequence ID" value="NZ_VIGC02000005.1"/>
</dbReference>
<evidence type="ECO:0000313" key="1">
    <source>
        <dbReference type="EMBL" id="TQE97005.1"/>
    </source>
</evidence>
<organism evidence="1 2">
    <name type="scientific">Litorilinea aerophila</name>
    <dbReference type="NCBI Taxonomy" id="1204385"/>
    <lineage>
        <taxon>Bacteria</taxon>
        <taxon>Bacillati</taxon>
        <taxon>Chloroflexota</taxon>
        <taxon>Caldilineae</taxon>
        <taxon>Caldilineales</taxon>
        <taxon>Caldilineaceae</taxon>
        <taxon>Litorilinea</taxon>
    </lineage>
</organism>
<reference evidence="1 2" key="1">
    <citation type="submission" date="2019-06" db="EMBL/GenBank/DDBJ databases">
        <title>Genome sequence of Litorilinea aerophila BAA-2444.</title>
        <authorList>
            <person name="Maclea K.S."/>
            <person name="Maurais E.G."/>
            <person name="Iannazzi L.C."/>
        </authorList>
    </citation>
    <scope>NUCLEOTIDE SEQUENCE [LARGE SCALE GENOMIC DNA]</scope>
    <source>
        <strain evidence="1 2">ATCC BAA-2444</strain>
    </source>
</reference>
<sequence length="428" mass="49459">MIRLHPIPDVAFDCPYCQLPLTVTGWYMPGMRTLATLRCPRCSRDFYGDLPVGHGIRHARLLEKATGQIYGETPGHDWHAGWLRRSYAQRTQNPRPIHVETFRTPRRGVLLNCLDTVYGHGLLKLLNAQYYLDHCLDLDLVVLIQPMFRWLVPDGVAAIWTVDLPLRAGIEWNDWLAAEFKKQVETWDEAYLSRAFSHPHPTDFHIQRFTRVTPFPLTEWEERLRRPTVTYIWREDRLWSREPIQRFLRRAQNFLIRHGILAGPAPWTFWEQSRAVTALARKLRQRFPELDFAVAGVGQAGGLPAWIQDLRTRRFDEPLERALVERYAASHVVVGVHGSNMLLPSAHAGATVELMPEKRWGNMLQDLLVRPDDMRETLFHYRILPVTTSPGTVSDVIGSILTDRPSMLAHMARASCQHRCIRSHGNRV</sequence>
<evidence type="ECO:0008006" key="3">
    <source>
        <dbReference type="Google" id="ProtNLM"/>
    </source>
</evidence>
<evidence type="ECO:0000313" key="2">
    <source>
        <dbReference type="Proteomes" id="UP000317371"/>
    </source>
</evidence>
<comment type="caution">
    <text evidence="1">The sequence shown here is derived from an EMBL/GenBank/DDBJ whole genome shotgun (WGS) entry which is preliminary data.</text>
</comment>
<accession>A0A540VJQ1</accession>
<dbReference type="Proteomes" id="UP000317371">
    <property type="component" value="Unassembled WGS sequence"/>
</dbReference>
<dbReference type="AlphaFoldDB" id="A0A540VJQ1"/>
<dbReference type="OrthoDB" id="960963at2"/>
<dbReference type="EMBL" id="VIGC01000005">
    <property type="protein sequence ID" value="TQE97005.1"/>
    <property type="molecule type" value="Genomic_DNA"/>
</dbReference>
<gene>
    <name evidence="1" type="ORF">FKZ61_05035</name>
</gene>
<keyword evidence="2" id="KW-1185">Reference proteome</keyword>
<name>A0A540VJQ1_9CHLR</name>